<dbReference type="GO" id="GO:0009432">
    <property type="term" value="P:SOS response"/>
    <property type="evidence" value="ECO:0007669"/>
    <property type="project" value="TreeGrafter"/>
</dbReference>
<dbReference type="KEGG" id="ftj:FTUN_8523"/>
<dbReference type="InterPro" id="IPR004666">
    <property type="entry name" value="Rp_bS6_RimK/Lys_biosynth_LsyX"/>
</dbReference>
<organism evidence="6 7">
    <name type="scientific">Frigoriglobus tundricola</name>
    <dbReference type="NCBI Taxonomy" id="2774151"/>
    <lineage>
        <taxon>Bacteria</taxon>
        <taxon>Pseudomonadati</taxon>
        <taxon>Planctomycetota</taxon>
        <taxon>Planctomycetia</taxon>
        <taxon>Gemmatales</taxon>
        <taxon>Gemmataceae</taxon>
        <taxon>Frigoriglobus</taxon>
    </lineage>
</organism>
<reference evidence="7" key="1">
    <citation type="submission" date="2020-05" db="EMBL/GenBank/DDBJ databases">
        <title>Frigoriglobus tundricola gen. nov., sp. nov., a psychrotolerant cellulolytic planctomycete of the family Gemmataceae with two divergent copies of 16S rRNA gene.</title>
        <authorList>
            <person name="Kulichevskaya I.S."/>
            <person name="Ivanova A.A."/>
            <person name="Naumoff D.G."/>
            <person name="Beletsky A.V."/>
            <person name="Rijpstra W.I.C."/>
            <person name="Sinninghe Damste J.S."/>
            <person name="Mardanov A.V."/>
            <person name="Ravin N.V."/>
            <person name="Dedysh S.N."/>
        </authorList>
    </citation>
    <scope>NUCLEOTIDE SEQUENCE [LARGE SCALE GENOMIC DNA]</scope>
    <source>
        <strain evidence="7">PL17</strain>
    </source>
</reference>
<dbReference type="InterPro" id="IPR013815">
    <property type="entry name" value="ATP_grasp_subdomain_1"/>
</dbReference>
<dbReference type="InterPro" id="IPR013651">
    <property type="entry name" value="ATP-grasp_RimK-type"/>
</dbReference>
<keyword evidence="1" id="KW-0479">Metal-binding</keyword>
<dbReference type="PANTHER" id="PTHR21621:SF0">
    <property type="entry name" value="BETA-CITRYLGLUTAMATE SYNTHASE B-RELATED"/>
    <property type="match status" value="1"/>
</dbReference>
<dbReference type="Pfam" id="PF08443">
    <property type="entry name" value="RimK"/>
    <property type="match status" value="1"/>
</dbReference>
<dbReference type="Gene3D" id="3.30.1490.20">
    <property type="entry name" value="ATP-grasp fold, A domain"/>
    <property type="match status" value="1"/>
</dbReference>
<protein>
    <submittedName>
        <fullName evidence="6">Alpha-aminoadipate--LysW ligase LysX</fullName>
    </submittedName>
</protein>
<accession>A0A6M5Z5A0</accession>
<keyword evidence="6" id="KW-0436">Ligase</keyword>
<name>A0A6M5Z5A0_9BACT</name>
<evidence type="ECO:0000256" key="2">
    <source>
        <dbReference type="ARBA" id="ARBA00022741"/>
    </source>
</evidence>
<dbReference type="GO" id="GO:0046872">
    <property type="term" value="F:metal ion binding"/>
    <property type="evidence" value="ECO:0007669"/>
    <property type="project" value="UniProtKB-KW"/>
</dbReference>
<keyword evidence="7" id="KW-1185">Reference proteome</keyword>
<feature type="domain" description="ATP-grasp" evidence="5">
    <location>
        <begin position="106"/>
        <end position="287"/>
    </location>
</feature>
<keyword evidence="3 4" id="KW-0067">ATP-binding</keyword>
<sequence>MTTISAMRIAILSGGTGWHVQDVLRAAHELGHEATALDFRSLSASVHTAGDVLAAFDTVLVRTMPAGSLEQVVFRMDLLHEAAARGTPVLNPPRAVEVCVDKYLTTARLARAGIATPATAVCQRSDDAMASFAELGGDVVLKPLFGSEGRGMCRITDAETAWRTFRVLEQTGQVIYLQRFVRHPGWDLRAFVIGERVIAAMRRTAAADWRTNVAQGGTAERVTLSPENEALAIRAAGAVGCPVAGVDLLPGPDGEMFVIEVNAVPGWKALASACEIDVAKEMVRFLTREHSS</sequence>
<dbReference type="GO" id="GO:0018169">
    <property type="term" value="F:ribosomal S6-glutamic acid ligase activity"/>
    <property type="evidence" value="ECO:0007669"/>
    <property type="project" value="TreeGrafter"/>
</dbReference>
<dbReference type="PANTHER" id="PTHR21621">
    <property type="entry name" value="RIBOSOMAL PROTEIN S6 MODIFICATION PROTEIN"/>
    <property type="match status" value="1"/>
</dbReference>
<dbReference type="GO" id="GO:0005524">
    <property type="term" value="F:ATP binding"/>
    <property type="evidence" value="ECO:0007669"/>
    <property type="project" value="UniProtKB-UniRule"/>
</dbReference>
<dbReference type="Proteomes" id="UP000503447">
    <property type="component" value="Chromosome"/>
</dbReference>
<evidence type="ECO:0000313" key="6">
    <source>
        <dbReference type="EMBL" id="QJX00885.1"/>
    </source>
</evidence>
<dbReference type="AlphaFoldDB" id="A0A6M5Z5A0"/>
<evidence type="ECO:0000256" key="1">
    <source>
        <dbReference type="ARBA" id="ARBA00022723"/>
    </source>
</evidence>
<dbReference type="NCBIfam" id="TIGR00768">
    <property type="entry name" value="rimK_fam"/>
    <property type="match status" value="1"/>
</dbReference>
<keyword evidence="2 4" id="KW-0547">Nucleotide-binding</keyword>
<evidence type="ECO:0000259" key="5">
    <source>
        <dbReference type="PROSITE" id="PS50975"/>
    </source>
</evidence>
<proteinExistence type="predicted"/>
<dbReference type="InterPro" id="IPR011761">
    <property type="entry name" value="ATP-grasp"/>
</dbReference>
<dbReference type="Gene3D" id="3.30.470.20">
    <property type="entry name" value="ATP-grasp fold, B domain"/>
    <property type="match status" value="1"/>
</dbReference>
<dbReference type="GO" id="GO:0005737">
    <property type="term" value="C:cytoplasm"/>
    <property type="evidence" value="ECO:0007669"/>
    <property type="project" value="TreeGrafter"/>
</dbReference>
<evidence type="ECO:0000256" key="4">
    <source>
        <dbReference type="PROSITE-ProRule" id="PRU00409"/>
    </source>
</evidence>
<evidence type="ECO:0000256" key="3">
    <source>
        <dbReference type="ARBA" id="ARBA00022840"/>
    </source>
</evidence>
<evidence type="ECO:0000313" key="7">
    <source>
        <dbReference type="Proteomes" id="UP000503447"/>
    </source>
</evidence>
<dbReference type="EMBL" id="CP053452">
    <property type="protein sequence ID" value="QJX00885.1"/>
    <property type="molecule type" value="Genomic_DNA"/>
</dbReference>
<dbReference type="Gene3D" id="3.40.50.20">
    <property type="match status" value="1"/>
</dbReference>
<dbReference type="PROSITE" id="PS50975">
    <property type="entry name" value="ATP_GRASP"/>
    <property type="match status" value="1"/>
</dbReference>
<dbReference type="SUPFAM" id="SSF56059">
    <property type="entry name" value="Glutathione synthetase ATP-binding domain-like"/>
    <property type="match status" value="1"/>
</dbReference>
<gene>
    <name evidence="6" type="ORF">FTUN_8523</name>
</gene>